<evidence type="ECO:0000259" key="3">
    <source>
        <dbReference type="Pfam" id="PF20438"/>
    </source>
</evidence>
<evidence type="ECO:0000313" key="6">
    <source>
        <dbReference type="Proteomes" id="UP000001572"/>
    </source>
</evidence>
<dbReference type="GO" id="GO:0005737">
    <property type="term" value="C:cytoplasm"/>
    <property type="evidence" value="ECO:0007669"/>
    <property type="project" value="UniProtKB-SubCell"/>
</dbReference>
<dbReference type="EC" id="3.6.1.-" evidence="1"/>
<dbReference type="RefSeq" id="WP_012063972.1">
    <property type="nucleotide sequence ID" value="NC_009633.1"/>
</dbReference>
<evidence type="ECO:0000313" key="5">
    <source>
        <dbReference type="EMBL" id="ABR49004.1"/>
    </source>
</evidence>
<keyword evidence="1" id="KW-0547">Nucleotide-binding</keyword>
<dbReference type="InterPro" id="IPR014201">
    <property type="entry name" value="Spore_IV_A"/>
</dbReference>
<evidence type="ECO:0000256" key="1">
    <source>
        <dbReference type="PIRNR" id="PIRNR007466"/>
    </source>
</evidence>
<dbReference type="Pfam" id="PF20439">
    <property type="entry name" value="SpoIVA_C"/>
    <property type="match status" value="1"/>
</dbReference>
<dbReference type="Proteomes" id="UP000001572">
    <property type="component" value="Chromosome"/>
</dbReference>
<dbReference type="SUPFAM" id="SSF52540">
    <property type="entry name" value="P-loop containing nucleoside triphosphate hydrolases"/>
    <property type="match status" value="1"/>
</dbReference>
<dbReference type="GO" id="GO:0030435">
    <property type="term" value="P:sporulation resulting in formation of a cellular spore"/>
    <property type="evidence" value="ECO:0007669"/>
    <property type="project" value="UniProtKB-KW"/>
</dbReference>
<dbReference type="GO" id="GO:0016887">
    <property type="term" value="F:ATP hydrolysis activity"/>
    <property type="evidence" value="ECO:0007669"/>
    <property type="project" value="InterPro"/>
</dbReference>
<organism evidence="5 6">
    <name type="scientific">Alkaliphilus metalliredigens (strain QYMF)</name>
    <dbReference type="NCBI Taxonomy" id="293826"/>
    <lineage>
        <taxon>Bacteria</taxon>
        <taxon>Bacillati</taxon>
        <taxon>Bacillota</taxon>
        <taxon>Clostridia</taxon>
        <taxon>Peptostreptococcales</taxon>
        <taxon>Natronincolaceae</taxon>
        <taxon>Alkaliphilus</taxon>
    </lineage>
</organism>
<dbReference type="Gene3D" id="3.40.50.300">
    <property type="entry name" value="P-loop containing nucleotide triphosphate hydrolases"/>
    <property type="match status" value="1"/>
</dbReference>
<reference evidence="6" key="1">
    <citation type="journal article" date="2016" name="Genome Announc.">
        <title>Complete genome sequence of Alkaliphilus metalliredigens strain QYMF, an alkaliphilic and metal-reducing bacterium isolated from borax-contaminated leachate ponds.</title>
        <authorList>
            <person name="Hwang C."/>
            <person name="Copeland A."/>
            <person name="Lucas S."/>
            <person name="Lapidus A."/>
            <person name="Barry K."/>
            <person name="Detter J.C."/>
            <person name="Glavina Del Rio T."/>
            <person name="Hammon N."/>
            <person name="Israni S."/>
            <person name="Dalin E."/>
            <person name="Tice H."/>
            <person name="Pitluck S."/>
            <person name="Chertkov O."/>
            <person name="Brettin T."/>
            <person name="Bruce D."/>
            <person name="Han C."/>
            <person name="Schmutz J."/>
            <person name="Larimer F."/>
            <person name="Land M.L."/>
            <person name="Hauser L."/>
            <person name="Kyrpides N."/>
            <person name="Mikhailova N."/>
            <person name="Ye Q."/>
            <person name="Zhou J."/>
            <person name="Richardson P."/>
            <person name="Fields M.W."/>
        </authorList>
    </citation>
    <scope>NUCLEOTIDE SEQUENCE [LARGE SCALE GENOMIC DNA]</scope>
    <source>
        <strain evidence="6">QYMF</strain>
    </source>
</reference>
<accession>A6TS36</accession>
<dbReference type="Pfam" id="PF09547">
    <property type="entry name" value="SpoIVA_ATPase"/>
    <property type="match status" value="1"/>
</dbReference>
<keyword evidence="6" id="KW-1185">Reference proteome</keyword>
<dbReference type="STRING" id="293826.Amet_2854"/>
<feature type="domain" description="Sporulation stage IV protein A C-terminal" evidence="4">
    <location>
        <begin position="417"/>
        <end position="492"/>
    </location>
</feature>
<keyword evidence="1" id="KW-0067">ATP-binding</keyword>
<dbReference type="eggNOG" id="COG0699">
    <property type="taxonomic scope" value="Bacteria"/>
</dbReference>
<dbReference type="Pfam" id="PF20438">
    <property type="entry name" value="SpoIVA_middle"/>
    <property type="match status" value="1"/>
</dbReference>
<dbReference type="InterPro" id="IPR046841">
    <property type="entry name" value="SpoIVA_middle"/>
</dbReference>
<dbReference type="OrthoDB" id="9761464at2"/>
<comment type="catalytic activity">
    <reaction evidence="1">
        <text>ATP + H2O = ADP + phosphate + H(+)</text>
        <dbReference type="Rhea" id="RHEA:13065"/>
        <dbReference type="ChEBI" id="CHEBI:15377"/>
        <dbReference type="ChEBI" id="CHEBI:15378"/>
        <dbReference type="ChEBI" id="CHEBI:30616"/>
        <dbReference type="ChEBI" id="CHEBI:43474"/>
        <dbReference type="ChEBI" id="CHEBI:456216"/>
    </reaction>
</comment>
<dbReference type="EMBL" id="CP000724">
    <property type="protein sequence ID" value="ABR49004.1"/>
    <property type="molecule type" value="Genomic_DNA"/>
</dbReference>
<dbReference type="InterPro" id="IPR046840">
    <property type="entry name" value="SpoIVA_C"/>
</dbReference>
<feature type="domain" description="Stage IV sporulation protein A middle" evidence="3">
    <location>
        <begin position="238"/>
        <end position="416"/>
    </location>
</feature>
<evidence type="ECO:0000259" key="4">
    <source>
        <dbReference type="Pfam" id="PF20439"/>
    </source>
</evidence>
<name>A6TS36_ALKMQ</name>
<dbReference type="InterPro" id="IPR027417">
    <property type="entry name" value="P-loop_NTPase"/>
</dbReference>
<keyword evidence="1" id="KW-0378">Hydrolase</keyword>
<feature type="domain" description="Stage IV sporulation protein A ATPase" evidence="2">
    <location>
        <begin position="1"/>
        <end position="237"/>
    </location>
</feature>
<gene>
    <name evidence="5" type="ordered locus">Amet_2854</name>
</gene>
<dbReference type="InterPro" id="IPR046842">
    <property type="entry name" value="SpoIVA_ATPase"/>
</dbReference>
<dbReference type="CDD" id="cd00882">
    <property type="entry name" value="Ras_like_GTPase"/>
    <property type="match status" value="1"/>
</dbReference>
<dbReference type="PIRSF" id="PIRSF007466">
    <property type="entry name" value="SpoIVA"/>
    <property type="match status" value="1"/>
</dbReference>
<comment type="function">
    <text evidence="1">ATPase. Has a role at an early stage in the morphogenesis of the spore coat.</text>
</comment>
<dbReference type="GO" id="GO:0005524">
    <property type="term" value="F:ATP binding"/>
    <property type="evidence" value="ECO:0007669"/>
    <property type="project" value="UniProtKB-KW"/>
</dbReference>
<dbReference type="AlphaFoldDB" id="A6TS36"/>
<comment type="subcellular location">
    <subcellularLocation>
        <location evidence="1">Cytoplasm</location>
    </subcellularLocation>
</comment>
<evidence type="ECO:0000259" key="2">
    <source>
        <dbReference type="Pfam" id="PF09547"/>
    </source>
</evidence>
<sequence length="492" mass="55893">MERYDIYRDIAQRTQGDIYIGVVGPVRTGKSTFIKRVMDLLVLPNIENSYKKERAKDELPQSGTGKTITTTEPKFVPNEAVELTLKENASFKLRMIDCVGYLVEGALGHEEEGNPRMVNTPWFEKQIPFEEAAEIGTRKVIQEHSTIGLVITTDASITEIERENYIDAEERVINELKEINKPFVIVLNSKRPNQPETEELKNQLEEKYEVPVVIKNCATMEMDDIHEILEHVLFEFPITEININLPGWLESIETNHWLKGSILTAIKESVKDMRKLRDVGGMVDSLKGIENIKRANLESIQMGEGAALIDLATDDGLFYKIIEEKTGYGIEGDHQLLGMITELAKAKKAYDRVEKALDDVKNIGYGLVPPAFDELALEEPEIFRHGNQFGVKLRANAPSLHFIRADISTEVSPIVGTEKQSEELVKYLLEEFENDTDKIWQSHMFGKSLHDLVKEQLQNKLYMMPEDTRIKLQRTLQKIINDGNGGLIAIIL</sequence>
<keyword evidence="1" id="KW-0749">Sporulation</keyword>
<proteinExistence type="predicted"/>
<keyword evidence="1" id="KW-0963">Cytoplasm</keyword>
<dbReference type="NCBIfam" id="TIGR02836">
    <property type="entry name" value="spore_IV_A"/>
    <property type="match status" value="1"/>
</dbReference>
<protein>
    <recommendedName>
        <fullName evidence="1">Stage IV sporulation protein A</fullName>
        <ecNumber evidence="1">3.6.1.-</ecNumber>
    </recommendedName>
    <alternativeName>
        <fullName evidence="1">Coat morphogenetic protein SpoIVA</fullName>
    </alternativeName>
</protein>
<dbReference type="HOGENOM" id="CLU_043635_0_0_9"/>
<dbReference type="KEGG" id="amt:Amet_2854"/>